<accession>A0AAD6UUH0</accession>
<evidence type="ECO:0000313" key="1">
    <source>
        <dbReference type="EMBL" id="KAJ7192401.1"/>
    </source>
</evidence>
<dbReference type="AlphaFoldDB" id="A0AAD6UUH0"/>
<dbReference type="Proteomes" id="UP001219525">
    <property type="component" value="Unassembled WGS sequence"/>
</dbReference>
<proteinExistence type="predicted"/>
<evidence type="ECO:0000313" key="2">
    <source>
        <dbReference type="Proteomes" id="UP001219525"/>
    </source>
</evidence>
<gene>
    <name evidence="1" type="ORF">GGX14DRAFT_406352</name>
</gene>
<comment type="caution">
    <text evidence="1">The sequence shown here is derived from an EMBL/GenBank/DDBJ whole genome shotgun (WGS) entry which is preliminary data.</text>
</comment>
<sequence length="172" mass="19636">MRPPARACFVILIWDSSYKAAHVVEVDDLQGLELLLLLVRRVWVAFVVQCLDRVNDREEKVTRRGPGETSIDISNSMMRSNSNGVPFINEGDFTPLRDFFGKEQGSFISRNVERAKEKVYDGLSNLRSDSAVDMGLQHRYPRICTGSEYVESFESLTFIELNPSLQFLELAR</sequence>
<dbReference type="EMBL" id="JARJCW010000120">
    <property type="protein sequence ID" value="KAJ7192401.1"/>
    <property type="molecule type" value="Genomic_DNA"/>
</dbReference>
<protein>
    <submittedName>
        <fullName evidence="1">Uncharacterized protein</fullName>
    </submittedName>
</protein>
<keyword evidence="2" id="KW-1185">Reference proteome</keyword>
<name>A0AAD6UUH0_9AGAR</name>
<reference evidence="1" key="1">
    <citation type="submission" date="2023-03" db="EMBL/GenBank/DDBJ databases">
        <title>Massive genome expansion in bonnet fungi (Mycena s.s.) driven by repeated elements and novel gene families across ecological guilds.</title>
        <authorList>
            <consortium name="Lawrence Berkeley National Laboratory"/>
            <person name="Harder C.B."/>
            <person name="Miyauchi S."/>
            <person name="Viragh M."/>
            <person name="Kuo A."/>
            <person name="Thoen E."/>
            <person name="Andreopoulos B."/>
            <person name="Lu D."/>
            <person name="Skrede I."/>
            <person name="Drula E."/>
            <person name="Henrissat B."/>
            <person name="Morin E."/>
            <person name="Kohler A."/>
            <person name="Barry K."/>
            <person name="LaButti K."/>
            <person name="Morin E."/>
            <person name="Salamov A."/>
            <person name="Lipzen A."/>
            <person name="Mereny Z."/>
            <person name="Hegedus B."/>
            <person name="Baldrian P."/>
            <person name="Stursova M."/>
            <person name="Weitz H."/>
            <person name="Taylor A."/>
            <person name="Grigoriev I.V."/>
            <person name="Nagy L.G."/>
            <person name="Martin F."/>
            <person name="Kauserud H."/>
        </authorList>
    </citation>
    <scope>NUCLEOTIDE SEQUENCE</scope>
    <source>
        <strain evidence="1">9144</strain>
    </source>
</reference>
<organism evidence="1 2">
    <name type="scientific">Mycena pura</name>
    <dbReference type="NCBI Taxonomy" id="153505"/>
    <lineage>
        <taxon>Eukaryota</taxon>
        <taxon>Fungi</taxon>
        <taxon>Dikarya</taxon>
        <taxon>Basidiomycota</taxon>
        <taxon>Agaricomycotina</taxon>
        <taxon>Agaricomycetes</taxon>
        <taxon>Agaricomycetidae</taxon>
        <taxon>Agaricales</taxon>
        <taxon>Marasmiineae</taxon>
        <taxon>Mycenaceae</taxon>
        <taxon>Mycena</taxon>
    </lineage>
</organism>